<sequence>MAVAPVGNFSLPIMKLVRTTAVPIIQQLHLEERLLRTSSDNWCVINEGTNTPTIVMGVSGKVSELIELESVLQDRVPIIRRFTGGGTVIVDKGTVFVTFICNKDAIPGLQLYPRPIMSWTGQLYAKALQDIGEFSLFENDYVFGNCKFGGNAQSITRNRWIHHTSFLWDYDAKNMQYLKLPSRAPKYRTSRDHVDFLCSMKDYLASRSEFIGRTIGSIQDHFSLMPVEFDAIIDPSAATYPHSSKLLTEELEVAMTSVRDEPSSTSAAYV</sequence>
<dbReference type="Gene3D" id="3.30.930.10">
    <property type="entry name" value="Bira Bifunctional Protein, Domain 2"/>
    <property type="match status" value="1"/>
</dbReference>
<dbReference type="PROSITE" id="PS51733">
    <property type="entry name" value="BPL_LPL_CATALYTIC"/>
    <property type="match status" value="1"/>
</dbReference>
<dbReference type="CDD" id="cd16443">
    <property type="entry name" value="LplA"/>
    <property type="match status" value="1"/>
</dbReference>
<name>A0A1D1YBV8_9ARAE</name>
<accession>A0A1D1YBV8</accession>
<dbReference type="Pfam" id="PF21948">
    <property type="entry name" value="LplA-B_cat"/>
    <property type="match status" value="1"/>
</dbReference>
<evidence type="ECO:0000259" key="1">
    <source>
        <dbReference type="PROSITE" id="PS51733"/>
    </source>
</evidence>
<dbReference type="InterPro" id="IPR004143">
    <property type="entry name" value="BPL_LPL_catalytic"/>
</dbReference>
<protein>
    <submittedName>
        <fullName evidence="2">Lipoate-protein ligase LplJ</fullName>
    </submittedName>
</protein>
<reference evidence="2" key="1">
    <citation type="submission" date="2015-07" db="EMBL/GenBank/DDBJ databases">
        <title>Transcriptome Assembly of Anthurium amnicola.</title>
        <authorList>
            <person name="Suzuki J."/>
        </authorList>
    </citation>
    <scope>NUCLEOTIDE SEQUENCE</scope>
</reference>
<keyword evidence="2" id="KW-0436">Ligase</keyword>
<dbReference type="SUPFAM" id="SSF55681">
    <property type="entry name" value="Class II aaRS and biotin synthetases"/>
    <property type="match status" value="1"/>
</dbReference>
<organism evidence="2">
    <name type="scientific">Anthurium amnicola</name>
    <dbReference type="NCBI Taxonomy" id="1678845"/>
    <lineage>
        <taxon>Eukaryota</taxon>
        <taxon>Viridiplantae</taxon>
        <taxon>Streptophyta</taxon>
        <taxon>Embryophyta</taxon>
        <taxon>Tracheophyta</taxon>
        <taxon>Spermatophyta</taxon>
        <taxon>Magnoliopsida</taxon>
        <taxon>Liliopsida</taxon>
        <taxon>Araceae</taxon>
        <taxon>Pothoideae</taxon>
        <taxon>Potheae</taxon>
        <taxon>Anthurium</taxon>
    </lineage>
</organism>
<evidence type="ECO:0000313" key="2">
    <source>
        <dbReference type="EMBL" id="JAT52113.1"/>
    </source>
</evidence>
<dbReference type="EMBL" id="GDJX01015823">
    <property type="protein sequence ID" value="JAT52113.1"/>
    <property type="molecule type" value="Transcribed_RNA"/>
</dbReference>
<dbReference type="GO" id="GO:0016874">
    <property type="term" value="F:ligase activity"/>
    <property type="evidence" value="ECO:0007669"/>
    <property type="project" value="UniProtKB-KW"/>
</dbReference>
<dbReference type="FunFam" id="3.30.930.10:FF:000077">
    <property type="entry name" value="Putative lipoate-protein ligase A"/>
    <property type="match status" value="1"/>
</dbReference>
<dbReference type="AlphaFoldDB" id="A0A1D1YBV8"/>
<dbReference type="InterPro" id="IPR045864">
    <property type="entry name" value="aa-tRNA-synth_II/BPL/LPL"/>
</dbReference>
<dbReference type="PANTHER" id="PTHR43506:SF1">
    <property type="entry name" value="BPL_LPL CATALYTIC DOMAIN-CONTAINING PROTEIN"/>
    <property type="match status" value="1"/>
</dbReference>
<dbReference type="InterPro" id="IPR053264">
    <property type="entry name" value="Lipoate-ligase_2_inactive"/>
</dbReference>
<proteinExistence type="predicted"/>
<dbReference type="PANTHER" id="PTHR43506">
    <property type="entry name" value="BIOTIN/LIPOATE A/B PROTEIN LIGASE FAMILY"/>
    <property type="match status" value="1"/>
</dbReference>
<gene>
    <name evidence="2" type="primary">lplJ_0</name>
    <name evidence="2" type="ORF">g.115602</name>
</gene>
<feature type="domain" description="BPL/LPL catalytic" evidence="1">
    <location>
        <begin position="39"/>
        <end position="226"/>
    </location>
</feature>